<accession>A0AAV6YK67</accession>
<proteinExistence type="predicted"/>
<dbReference type="Proteomes" id="UP000824782">
    <property type="component" value="Unassembled WGS sequence"/>
</dbReference>
<reference evidence="1" key="1">
    <citation type="thesis" date="2020" institute="ProQuest LLC" country="789 East Eisenhower Parkway, Ann Arbor, MI, USA">
        <title>Comparative Genomics and Chromosome Evolution.</title>
        <authorList>
            <person name="Mudd A.B."/>
        </authorList>
    </citation>
    <scope>NUCLEOTIDE SEQUENCE</scope>
    <source>
        <strain evidence="1">237g6f4</strain>
        <tissue evidence="1">Blood</tissue>
    </source>
</reference>
<organism evidence="1 2">
    <name type="scientific">Engystomops pustulosus</name>
    <name type="common">Tungara frog</name>
    <name type="synonym">Physalaemus pustulosus</name>
    <dbReference type="NCBI Taxonomy" id="76066"/>
    <lineage>
        <taxon>Eukaryota</taxon>
        <taxon>Metazoa</taxon>
        <taxon>Chordata</taxon>
        <taxon>Craniata</taxon>
        <taxon>Vertebrata</taxon>
        <taxon>Euteleostomi</taxon>
        <taxon>Amphibia</taxon>
        <taxon>Batrachia</taxon>
        <taxon>Anura</taxon>
        <taxon>Neobatrachia</taxon>
        <taxon>Hyloidea</taxon>
        <taxon>Leptodactylidae</taxon>
        <taxon>Leiuperinae</taxon>
        <taxon>Engystomops</taxon>
    </lineage>
</organism>
<evidence type="ECO:0000313" key="1">
    <source>
        <dbReference type="EMBL" id="KAG8537829.1"/>
    </source>
</evidence>
<sequence length="84" mass="9688">MLAILVAPYPLSYVQATNMNKVAMIRFSSEDVIEAVEEIETAITLKLNITILLLFPSLIFTLVLEELLLQTVCLWRWEQPYYPV</sequence>
<name>A0AAV6YK67_ENGPU</name>
<dbReference type="AlphaFoldDB" id="A0AAV6YK67"/>
<dbReference type="EMBL" id="WNYA01026240">
    <property type="protein sequence ID" value="KAG8537829.1"/>
    <property type="molecule type" value="Genomic_DNA"/>
</dbReference>
<gene>
    <name evidence="1" type="ORF">GDO81_023744</name>
</gene>
<comment type="caution">
    <text evidence="1">The sequence shown here is derived from an EMBL/GenBank/DDBJ whole genome shotgun (WGS) entry which is preliminary data.</text>
</comment>
<evidence type="ECO:0000313" key="2">
    <source>
        <dbReference type="Proteomes" id="UP000824782"/>
    </source>
</evidence>
<keyword evidence="2" id="KW-1185">Reference proteome</keyword>
<protein>
    <submittedName>
        <fullName evidence="1">Uncharacterized protein</fullName>
    </submittedName>
</protein>